<proteinExistence type="predicted"/>
<dbReference type="EMBL" id="CAXAMN010019835">
    <property type="protein sequence ID" value="CAK9055025.1"/>
    <property type="molecule type" value="Genomic_DNA"/>
</dbReference>
<evidence type="ECO:0000313" key="1">
    <source>
        <dbReference type="EMBL" id="CAK9055025.1"/>
    </source>
</evidence>
<evidence type="ECO:0000313" key="2">
    <source>
        <dbReference type="Proteomes" id="UP001642484"/>
    </source>
</evidence>
<accession>A0ABP0MYE7</accession>
<gene>
    <name evidence="1" type="ORF">CCMP2556_LOCUS27434</name>
</gene>
<dbReference type="Proteomes" id="UP001642484">
    <property type="component" value="Unassembled WGS sequence"/>
</dbReference>
<comment type="caution">
    <text evidence="1">The sequence shown here is derived from an EMBL/GenBank/DDBJ whole genome shotgun (WGS) entry which is preliminary data.</text>
</comment>
<sequence length="101" mass="11171">MIGALVLTWDGTSFNRFQYSWWCCTSLLVDLQHLLLRDEVSCLKLRAYKTWCSTSPGEKATRSTDGHGLLPAVPNLMSRCCVQGLGTGFSSHLGCSDRGEK</sequence>
<name>A0ABP0MYE7_9DINO</name>
<organism evidence="1 2">
    <name type="scientific">Durusdinium trenchii</name>
    <dbReference type="NCBI Taxonomy" id="1381693"/>
    <lineage>
        <taxon>Eukaryota</taxon>
        <taxon>Sar</taxon>
        <taxon>Alveolata</taxon>
        <taxon>Dinophyceae</taxon>
        <taxon>Suessiales</taxon>
        <taxon>Symbiodiniaceae</taxon>
        <taxon>Durusdinium</taxon>
    </lineage>
</organism>
<protein>
    <submittedName>
        <fullName evidence="1">Uncharacterized protein</fullName>
    </submittedName>
</protein>
<reference evidence="1 2" key="1">
    <citation type="submission" date="2024-02" db="EMBL/GenBank/DDBJ databases">
        <authorList>
            <person name="Chen Y."/>
            <person name="Shah S."/>
            <person name="Dougan E. K."/>
            <person name="Thang M."/>
            <person name="Chan C."/>
        </authorList>
    </citation>
    <scope>NUCLEOTIDE SEQUENCE [LARGE SCALE GENOMIC DNA]</scope>
</reference>
<keyword evidence="2" id="KW-1185">Reference proteome</keyword>